<dbReference type="GO" id="GO:0003700">
    <property type="term" value="F:DNA-binding transcription factor activity"/>
    <property type="evidence" value="ECO:0007669"/>
    <property type="project" value="InterPro"/>
</dbReference>
<accession>A0A1M6PS82</accession>
<dbReference type="InterPro" id="IPR051011">
    <property type="entry name" value="Metal_resp_trans_reg"/>
</dbReference>
<protein>
    <submittedName>
        <fullName evidence="5">Transcriptional regulator, ArsR family</fullName>
    </submittedName>
</protein>
<dbReference type="EMBL" id="FRAF01000008">
    <property type="protein sequence ID" value="SHK10795.1"/>
    <property type="molecule type" value="Genomic_DNA"/>
</dbReference>
<keyword evidence="3" id="KW-0804">Transcription</keyword>
<evidence type="ECO:0000313" key="5">
    <source>
        <dbReference type="EMBL" id="SHK10795.1"/>
    </source>
</evidence>
<proteinExistence type="predicted"/>
<dbReference type="Proteomes" id="UP000184016">
    <property type="component" value="Unassembled WGS sequence"/>
</dbReference>
<evidence type="ECO:0000313" key="6">
    <source>
        <dbReference type="Proteomes" id="UP000184016"/>
    </source>
</evidence>
<organism evidence="5 6">
    <name type="scientific">Alicyclobacillus tolerans</name>
    <dbReference type="NCBI Taxonomy" id="90970"/>
    <lineage>
        <taxon>Bacteria</taxon>
        <taxon>Bacillati</taxon>
        <taxon>Bacillota</taxon>
        <taxon>Bacilli</taxon>
        <taxon>Bacillales</taxon>
        <taxon>Alicyclobacillaceae</taxon>
        <taxon>Alicyclobacillus</taxon>
    </lineage>
</organism>
<evidence type="ECO:0000256" key="2">
    <source>
        <dbReference type="ARBA" id="ARBA00023125"/>
    </source>
</evidence>
<sequence length="121" mass="14154">MNWNLHERGMVHMLQELQTFKAEFFKALSNPFRIRILELLRDGDKYVHELQEHMGVDNAVVSQQLAVLRSKNIVIGVKEGTKVMYSVRDPLVFQLLDIAKEIFQNNLTNTIQMLQEIDNQE</sequence>
<dbReference type="AlphaFoldDB" id="A0A1M6PS82"/>
<dbReference type="PANTHER" id="PTHR43132:SF2">
    <property type="entry name" value="ARSENICAL RESISTANCE OPERON REPRESSOR ARSR-RELATED"/>
    <property type="match status" value="1"/>
</dbReference>
<keyword evidence="1" id="KW-0805">Transcription regulation</keyword>
<keyword evidence="2" id="KW-0238">DNA-binding</keyword>
<dbReference type="InterPro" id="IPR036388">
    <property type="entry name" value="WH-like_DNA-bd_sf"/>
</dbReference>
<dbReference type="STRING" id="1830138.SAMN05443507_108120"/>
<dbReference type="SUPFAM" id="SSF46785">
    <property type="entry name" value="Winged helix' DNA-binding domain"/>
    <property type="match status" value="1"/>
</dbReference>
<evidence type="ECO:0000256" key="3">
    <source>
        <dbReference type="ARBA" id="ARBA00023163"/>
    </source>
</evidence>
<evidence type="ECO:0000259" key="4">
    <source>
        <dbReference type="PROSITE" id="PS50987"/>
    </source>
</evidence>
<feature type="domain" description="HTH arsR-type" evidence="4">
    <location>
        <begin position="13"/>
        <end position="107"/>
    </location>
</feature>
<dbReference type="PROSITE" id="PS50987">
    <property type="entry name" value="HTH_ARSR_2"/>
    <property type="match status" value="1"/>
</dbReference>
<evidence type="ECO:0000256" key="1">
    <source>
        <dbReference type="ARBA" id="ARBA00023015"/>
    </source>
</evidence>
<dbReference type="PRINTS" id="PR00778">
    <property type="entry name" value="HTHARSR"/>
</dbReference>
<dbReference type="SMART" id="SM00418">
    <property type="entry name" value="HTH_ARSR"/>
    <property type="match status" value="1"/>
</dbReference>
<dbReference type="NCBIfam" id="NF033788">
    <property type="entry name" value="HTH_metalloreg"/>
    <property type="match status" value="1"/>
</dbReference>
<dbReference type="PANTHER" id="PTHR43132">
    <property type="entry name" value="ARSENICAL RESISTANCE OPERON REPRESSOR ARSR-RELATED"/>
    <property type="match status" value="1"/>
</dbReference>
<dbReference type="InterPro" id="IPR001845">
    <property type="entry name" value="HTH_ArsR_DNA-bd_dom"/>
</dbReference>
<gene>
    <name evidence="5" type="ORF">SAMN05443507_108120</name>
</gene>
<dbReference type="Pfam" id="PF01022">
    <property type="entry name" value="HTH_5"/>
    <property type="match status" value="1"/>
</dbReference>
<dbReference type="CDD" id="cd00090">
    <property type="entry name" value="HTH_ARSR"/>
    <property type="match status" value="1"/>
</dbReference>
<dbReference type="InterPro" id="IPR011991">
    <property type="entry name" value="ArsR-like_HTH"/>
</dbReference>
<keyword evidence="6" id="KW-1185">Reference proteome</keyword>
<dbReference type="Gene3D" id="1.10.10.10">
    <property type="entry name" value="Winged helix-like DNA-binding domain superfamily/Winged helix DNA-binding domain"/>
    <property type="match status" value="1"/>
</dbReference>
<dbReference type="GO" id="GO:0003677">
    <property type="term" value="F:DNA binding"/>
    <property type="evidence" value="ECO:0007669"/>
    <property type="project" value="UniProtKB-KW"/>
</dbReference>
<reference evidence="6" key="1">
    <citation type="submission" date="2016-11" db="EMBL/GenBank/DDBJ databases">
        <authorList>
            <person name="Varghese N."/>
            <person name="Submissions S."/>
        </authorList>
    </citation>
    <scope>NUCLEOTIDE SEQUENCE [LARGE SCALE GENOMIC DNA]</scope>
    <source>
        <strain evidence="6">USBA-503</strain>
    </source>
</reference>
<dbReference type="InterPro" id="IPR036390">
    <property type="entry name" value="WH_DNA-bd_sf"/>
</dbReference>
<name>A0A1M6PS82_9BACL</name>